<dbReference type="GO" id="GO:0000470">
    <property type="term" value="P:maturation of LSU-rRNA"/>
    <property type="evidence" value="ECO:0007669"/>
    <property type="project" value="TreeGrafter"/>
</dbReference>
<dbReference type="InterPro" id="IPR007174">
    <property type="entry name" value="Las1"/>
</dbReference>
<dbReference type="Pfam" id="PF04031">
    <property type="entry name" value="Las1"/>
    <property type="match status" value="1"/>
</dbReference>
<dbReference type="PANTHER" id="PTHR15002:SF0">
    <property type="entry name" value="RIBOSOMAL BIOGENESIS PROTEIN LAS1L"/>
    <property type="match status" value="1"/>
</dbReference>
<reference evidence="1" key="1">
    <citation type="submission" date="2019-11" db="UniProtKB">
        <authorList>
            <consortium name="WormBaseParasite"/>
        </authorList>
    </citation>
    <scope>IDENTIFICATION</scope>
</reference>
<evidence type="ECO:0000313" key="1">
    <source>
        <dbReference type="WBParaSite" id="MCU_000001-RA"/>
    </source>
</evidence>
<dbReference type="GO" id="GO:0090730">
    <property type="term" value="C:Las1 complex"/>
    <property type="evidence" value="ECO:0007669"/>
    <property type="project" value="InterPro"/>
</dbReference>
<dbReference type="PANTHER" id="PTHR15002">
    <property type="entry name" value="RIBOSOMAL BIOGENESIS PROTEIN LAS1L"/>
    <property type="match status" value="1"/>
</dbReference>
<protein>
    <submittedName>
        <fullName evidence="1">DUF4209 domain-containing protein</fullName>
    </submittedName>
</protein>
<dbReference type="AlphaFoldDB" id="A0A5K3EEE5"/>
<proteinExistence type="predicted"/>
<sequence length="410" mass="46893">MYVNCRVVPWLSDFQFRYVLSKIKSSDINDTREAALWLQIWLCRVNVSKIPRAIVCTYELLLARVQQSTQAMALAVMRFISLVSSEDQDRNRGGFAVPIYSLSRSAGLPDWMGDLRNDIAHGSVPSRQFLEVAYAWAMRWLVEFWERNTDETLPKHDFGNPSSVKWNSDAVSIVDDSLKDSIRHYSVTHAFAEHLVDQASKCFHKSVPNYLKSIFRSFQKFRKLNNLVLAVFFNLPKEGAIFWANAWIGAYKAVSLKEEHFLKEFVDENDLASFPWRHCLEQVCLKCNPSSSLLVSLLELFQPHMPDKLLSTVIGICHSDCSLPHNTSDITRSDLKWQLDRTVRWWRIPLGASLTKKNASTSCQDQGFPHEDPPVGCQIGQDKDQQRQCEIQDTLQPVPLHAGGYRKGKG</sequence>
<dbReference type="GO" id="GO:0000460">
    <property type="term" value="P:maturation of 5.8S rRNA"/>
    <property type="evidence" value="ECO:0007669"/>
    <property type="project" value="TreeGrafter"/>
</dbReference>
<organism evidence="1">
    <name type="scientific">Mesocestoides corti</name>
    <name type="common">Flatworm</name>
    <dbReference type="NCBI Taxonomy" id="53468"/>
    <lineage>
        <taxon>Eukaryota</taxon>
        <taxon>Metazoa</taxon>
        <taxon>Spiralia</taxon>
        <taxon>Lophotrochozoa</taxon>
        <taxon>Platyhelminthes</taxon>
        <taxon>Cestoda</taxon>
        <taxon>Eucestoda</taxon>
        <taxon>Cyclophyllidea</taxon>
        <taxon>Mesocestoididae</taxon>
        <taxon>Mesocestoides</taxon>
    </lineage>
</organism>
<dbReference type="GO" id="GO:0004519">
    <property type="term" value="F:endonuclease activity"/>
    <property type="evidence" value="ECO:0007669"/>
    <property type="project" value="InterPro"/>
</dbReference>
<dbReference type="WBParaSite" id="MCU_000001-RA">
    <property type="protein sequence ID" value="MCU_000001-RA"/>
    <property type="gene ID" value="MCU_000001"/>
</dbReference>
<accession>A0A5K3EEE5</accession>
<dbReference type="GO" id="GO:0030687">
    <property type="term" value="C:preribosome, large subunit precursor"/>
    <property type="evidence" value="ECO:0007669"/>
    <property type="project" value="TreeGrafter"/>
</dbReference>
<name>A0A5K3EEE5_MESCO</name>